<keyword evidence="2" id="KW-1185">Reference proteome</keyword>
<evidence type="ECO:0000313" key="1">
    <source>
        <dbReference type="EMBL" id="RFB05402.1"/>
    </source>
</evidence>
<evidence type="ECO:0000313" key="2">
    <source>
        <dbReference type="Proteomes" id="UP000264589"/>
    </source>
</evidence>
<comment type="caution">
    <text evidence="1">The sequence shown here is derived from an EMBL/GenBank/DDBJ whole genome shotgun (WGS) entry which is preliminary data.</text>
</comment>
<dbReference type="EMBL" id="QUQO01000001">
    <property type="protein sequence ID" value="RFB05402.1"/>
    <property type="molecule type" value="Genomic_DNA"/>
</dbReference>
<gene>
    <name evidence="1" type="ORF">DX908_09120</name>
</gene>
<proteinExistence type="predicted"/>
<name>A0A371RIX0_9PROT</name>
<accession>A0A371RIX0</accession>
<dbReference type="InParanoid" id="A0A371RIX0"/>
<protein>
    <submittedName>
        <fullName evidence="1">Uncharacterized protein</fullName>
    </submittedName>
</protein>
<organism evidence="1 2">
    <name type="scientific">Parvularcula marina</name>
    <dbReference type="NCBI Taxonomy" id="2292771"/>
    <lineage>
        <taxon>Bacteria</taxon>
        <taxon>Pseudomonadati</taxon>
        <taxon>Pseudomonadota</taxon>
        <taxon>Alphaproteobacteria</taxon>
        <taxon>Parvularculales</taxon>
        <taxon>Parvularculaceae</taxon>
        <taxon>Parvularcula</taxon>
    </lineage>
</organism>
<sequence length="108" mass="10805">MVMRADQSEAAMSGDVVFEGDRVIAKTGSAATVRAFGCDTEVSELGLVTVAPEMCGETSQISFGAAQAGAGWAGLSDATKTLIFFGGAAGTVAIVDAVVTDDDEPASP</sequence>
<dbReference type="Proteomes" id="UP000264589">
    <property type="component" value="Unassembled WGS sequence"/>
</dbReference>
<reference evidence="1 2" key="1">
    <citation type="submission" date="2018-08" db="EMBL/GenBank/DDBJ databases">
        <title>Parvularcula sp. SM1705, isolated from surface water of the South Sea China.</title>
        <authorList>
            <person name="Sun L."/>
        </authorList>
    </citation>
    <scope>NUCLEOTIDE SEQUENCE [LARGE SCALE GENOMIC DNA]</scope>
    <source>
        <strain evidence="1 2">SM1705</strain>
    </source>
</reference>
<dbReference type="AlphaFoldDB" id="A0A371RIX0"/>